<dbReference type="STRING" id="6211.A0A0S4MK83"/>
<evidence type="ECO:0000313" key="2">
    <source>
        <dbReference type="Proteomes" id="UP000017246"/>
    </source>
</evidence>
<dbReference type="AlphaFoldDB" id="A0A0S4MK83"/>
<keyword evidence="1" id="KW-0378">Hydrolase</keyword>
<dbReference type="GO" id="GO:0008233">
    <property type="term" value="F:peptidase activity"/>
    <property type="evidence" value="ECO:0007669"/>
    <property type="project" value="UniProtKB-KW"/>
</dbReference>
<name>A0A0S4MK83_ECHMU</name>
<dbReference type="OrthoDB" id="2411602at2759"/>
<accession>A0A0S4MK83</accession>
<keyword evidence="1" id="KW-0645">Protease</keyword>
<keyword evidence="2" id="KW-1185">Reference proteome</keyword>
<reference evidence="1" key="1">
    <citation type="journal article" date="2013" name="Nature">
        <title>The genomes of four tapeworm species reveal adaptations to parasitism.</title>
        <authorList>
            <person name="Tsai I.J."/>
            <person name="Zarowiecki M."/>
            <person name="Holroyd N."/>
            <person name="Garciarrubio A."/>
            <person name="Sanchez-Flores A."/>
            <person name="Brooks K.L."/>
            <person name="Tracey A."/>
            <person name="Bobes R.J."/>
            <person name="Fragoso G."/>
            <person name="Sciutto E."/>
            <person name="Aslett M."/>
            <person name="Beasley H."/>
            <person name="Bennett H.M."/>
            <person name="Cai J."/>
            <person name="Camicia F."/>
            <person name="Clark R."/>
            <person name="Cucher M."/>
            <person name="De Silva N."/>
            <person name="Day T.A."/>
            <person name="Deplazes P."/>
            <person name="Estrada K."/>
            <person name="Fernandez C."/>
            <person name="Holland P.W."/>
            <person name="Hou J."/>
            <person name="Hu S."/>
            <person name="Huckvale T."/>
            <person name="Hung S.S."/>
            <person name="Kamenetzky L."/>
            <person name="Keane J.A."/>
            <person name="Kiss F."/>
            <person name="Koziol U."/>
            <person name="Lambert O."/>
            <person name="Liu K."/>
            <person name="Luo X."/>
            <person name="Luo Y."/>
            <person name="Macchiaroli N."/>
            <person name="Nichol S."/>
            <person name="Paps J."/>
            <person name="Parkinson J."/>
            <person name="Pouchkina-Stantcheva N."/>
            <person name="Riddiford N."/>
            <person name="Rosenzvit M."/>
            <person name="Salinas G."/>
            <person name="Wasmuth J.D."/>
            <person name="Zamanian M."/>
            <person name="Zheng Y."/>
            <person name="Cai X."/>
            <person name="Soberon X."/>
            <person name="Olson P.D."/>
            <person name="Laclette J.P."/>
            <person name="Brehm K."/>
            <person name="Berriman M."/>
            <person name="Garciarrubio A."/>
            <person name="Bobes R.J."/>
            <person name="Fragoso G."/>
            <person name="Sanchez-Flores A."/>
            <person name="Estrada K."/>
            <person name="Cevallos M.A."/>
            <person name="Morett E."/>
            <person name="Gonzalez V."/>
            <person name="Portillo T."/>
            <person name="Ochoa-Leyva A."/>
            <person name="Jose M.V."/>
            <person name="Sciutto E."/>
            <person name="Landa A."/>
            <person name="Jimenez L."/>
            <person name="Valdes V."/>
            <person name="Carrero J.C."/>
            <person name="Larralde C."/>
            <person name="Morales-Montor J."/>
            <person name="Limon-Lason J."/>
            <person name="Soberon X."/>
            <person name="Laclette J.P."/>
        </authorList>
    </citation>
    <scope>NUCLEOTIDE SEQUENCE [LARGE SCALE GENOMIC DNA]</scope>
</reference>
<organism evidence="1 2">
    <name type="scientific">Echinococcus multilocularis</name>
    <name type="common">Fox tapeworm</name>
    <dbReference type="NCBI Taxonomy" id="6211"/>
    <lineage>
        <taxon>Eukaryota</taxon>
        <taxon>Metazoa</taxon>
        <taxon>Spiralia</taxon>
        <taxon>Lophotrochozoa</taxon>
        <taxon>Platyhelminthes</taxon>
        <taxon>Cestoda</taxon>
        <taxon>Eucestoda</taxon>
        <taxon>Cyclophyllidea</taxon>
        <taxon>Taeniidae</taxon>
        <taxon>Echinococcus</taxon>
    </lineage>
</organism>
<dbReference type="Proteomes" id="UP000017246">
    <property type="component" value="Unassembled WGS sequence"/>
</dbReference>
<proteinExistence type="predicted"/>
<evidence type="ECO:0000313" key="1">
    <source>
        <dbReference type="EMBL" id="CUT98484.1"/>
    </source>
</evidence>
<dbReference type="GO" id="GO:0006508">
    <property type="term" value="P:proteolysis"/>
    <property type="evidence" value="ECO:0007669"/>
    <property type="project" value="UniProtKB-KW"/>
</dbReference>
<sequence>MFLKGNSTGAIDVVNSFAELYRVGTFVQIPERDDVGTKIGMPVMGHHMIQIVKAVPGIASDANVDPRGELRSSAFPQWANMQHVVHHTFNHRDPTGGMVTVAWRRSASLLPHRYRQEAKNSSQKASAGNGSYLKSCFVL</sequence>
<protein>
    <submittedName>
        <fullName evidence="1">Lon protease homolog, mitochondrial</fullName>
    </submittedName>
</protein>
<dbReference type="EMBL" id="LN902292">
    <property type="protein sequence ID" value="CUT98484.1"/>
    <property type="molecule type" value="Genomic_DNA"/>
</dbReference>
<reference evidence="1" key="2">
    <citation type="submission" date="2015-11" db="EMBL/GenBank/DDBJ databases">
        <authorList>
            <person name="Zhang Y."/>
            <person name="Guo Z."/>
        </authorList>
    </citation>
    <scope>NUCLEOTIDE SEQUENCE</scope>
</reference>